<organism evidence="1 2">
    <name type="scientific">Flavivirga algicola</name>
    <dbReference type="NCBI Taxonomy" id="2729136"/>
    <lineage>
        <taxon>Bacteria</taxon>
        <taxon>Pseudomonadati</taxon>
        <taxon>Bacteroidota</taxon>
        <taxon>Flavobacteriia</taxon>
        <taxon>Flavobacteriales</taxon>
        <taxon>Flavobacteriaceae</taxon>
        <taxon>Flavivirga</taxon>
    </lineage>
</organism>
<sequence>MISYEIHDFIERLNVDLENKEIRRRFHENYEWLESYWKRKFAGNNGDQRFCNNHAEFYWQIDNIKNIAKELTKLRPVGASNNNFNPTPNILRATYFLKYRSDLFEDDEIEINENEIEHADNWTSDSFSALFAIIKQIRDNLFHGRKIDLDLMQYERNKVLVQIGANLTDSLLDNLVDAEANL</sequence>
<keyword evidence="2" id="KW-1185">Reference proteome</keyword>
<reference evidence="1 2" key="1">
    <citation type="submission" date="2020-04" db="EMBL/GenBank/DDBJ databases">
        <title>A Flavivirga sp. nov.</title>
        <authorList>
            <person name="Sun X."/>
        </authorList>
    </citation>
    <scope>NUCLEOTIDE SEQUENCE [LARGE SCALE GENOMIC DNA]</scope>
    <source>
        <strain evidence="1 2">Y03</strain>
    </source>
</reference>
<dbReference type="EMBL" id="JABBHF010000017">
    <property type="protein sequence ID" value="NMH89881.1"/>
    <property type="molecule type" value="Genomic_DNA"/>
</dbReference>
<gene>
    <name evidence="1" type="ORF">HHX25_20445</name>
</gene>
<evidence type="ECO:0000313" key="1">
    <source>
        <dbReference type="EMBL" id="NMH89881.1"/>
    </source>
</evidence>
<evidence type="ECO:0000313" key="2">
    <source>
        <dbReference type="Proteomes" id="UP000746690"/>
    </source>
</evidence>
<accession>A0ABX1S1W4</accession>
<comment type="caution">
    <text evidence="1">The sequence shown here is derived from an EMBL/GenBank/DDBJ whole genome shotgun (WGS) entry which is preliminary data.</text>
</comment>
<dbReference type="Proteomes" id="UP000746690">
    <property type="component" value="Unassembled WGS sequence"/>
</dbReference>
<proteinExistence type="predicted"/>
<name>A0ABX1S1W4_9FLAO</name>
<protein>
    <recommendedName>
        <fullName evidence="3">MAE-28990/MAE-18760-like HEPN domain-containing protein</fullName>
    </recommendedName>
</protein>
<evidence type="ECO:0008006" key="3">
    <source>
        <dbReference type="Google" id="ProtNLM"/>
    </source>
</evidence>
<dbReference type="RefSeq" id="WP_169677278.1">
    <property type="nucleotide sequence ID" value="NZ_JABBHF010000017.1"/>
</dbReference>